<name>A0A5C4Y8N7_9DEIO</name>
<dbReference type="EMBL" id="VDMO01000005">
    <property type="protein sequence ID" value="TNM71929.1"/>
    <property type="molecule type" value="Genomic_DNA"/>
</dbReference>
<evidence type="ECO:0000313" key="3">
    <source>
        <dbReference type="EMBL" id="TNM71929.1"/>
    </source>
</evidence>
<dbReference type="EMBL" id="JACHEW010000009">
    <property type="protein sequence ID" value="MBB6016780.1"/>
    <property type="molecule type" value="Genomic_DNA"/>
</dbReference>
<reference evidence="3 4" key="1">
    <citation type="submission" date="2019-06" db="EMBL/GenBank/DDBJ databases">
        <title>Genome sequence of Deinococcus radiopugnans ATCC 19172.</title>
        <authorList>
            <person name="Maclea K.S."/>
            <person name="Maynard C.R."/>
        </authorList>
    </citation>
    <scope>NUCLEOTIDE SEQUENCE [LARGE SCALE GENOMIC DNA]</scope>
    <source>
        <strain evidence="3 4">ATCC 19172</strain>
    </source>
</reference>
<organism evidence="3 4">
    <name type="scientific">Deinococcus radiopugnans ATCC 19172</name>
    <dbReference type="NCBI Taxonomy" id="585398"/>
    <lineage>
        <taxon>Bacteria</taxon>
        <taxon>Thermotogati</taxon>
        <taxon>Deinococcota</taxon>
        <taxon>Deinococci</taxon>
        <taxon>Deinococcales</taxon>
        <taxon>Deinococcaceae</taxon>
        <taxon>Deinococcus</taxon>
    </lineage>
</organism>
<reference evidence="2 5" key="2">
    <citation type="submission" date="2020-08" db="EMBL/GenBank/DDBJ databases">
        <title>Genomic Encyclopedia of Type Strains, Phase IV (KMG-IV): sequencing the most valuable type-strain genomes for metagenomic binning, comparative biology and taxonomic classification.</title>
        <authorList>
            <person name="Goeker M."/>
        </authorList>
    </citation>
    <scope>NUCLEOTIDE SEQUENCE [LARGE SCALE GENOMIC DNA]</scope>
    <source>
        <strain evidence="2 5">DSM 12027</strain>
    </source>
</reference>
<dbReference type="Proteomes" id="UP000313988">
    <property type="component" value="Unassembled WGS sequence"/>
</dbReference>
<comment type="caution">
    <text evidence="3">The sequence shown here is derived from an EMBL/GenBank/DDBJ whole genome shotgun (WGS) entry which is preliminary data.</text>
</comment>
<dbReference type="AlphaFoldDB" id="A0A5C4Y8N7"/>
<evidence type="ECO:0000313" key="2">
    <source>
        <dbReference type="EMBL" id="MBB6016780.1"/>
    </source>
</evidence>
<feature type="region of interest" description="Disordered" evidence="1">
    <location>
        <begin position="133"/>
        <end position="155"/>
    </location>
</feature>
<proteinExistence type="predicted"/>
<dbReference type="Proteomes" id="UP000629870">
    <property type="component" value="Unassembled WGS sequence"/>
</dbReference>
<accession>A0A5C4Y8N7</accession>
<protein>
    <submittedName>
        <fullName evidence="3">Uncharacterized protein</fullName>
    </submittedName>
</protein>
<gene>
    <name evidence="3" type="ORF">FHR04_06060</name>
    <name evidence="2" type="ORF">HNQ04_002035</name>
</gene>
<evidence type="ECO:0000256" key="1">
    <source>
        <dbReference type="SAM" id="MobiDB-lite"/>
    </source>
</evidence>
<evidence type="ECO:0000313" key="5">
    <source>
        <dbReference type="Proteomes" id="UP000629870"/>
    </source>
</evidence>
<dbReference type="OrthoDB" id="58743at2"/>
<dbReference type="RefSeq" id="WP_139401612.1">
    <property type="nucleotide sequence ID" value="NZ_JACHEW010000009.1"/>
</dbReference>
<keyword evidence="5" id="KW-1185">Reference proteome</keyword>
<evidence type="ECO:0000313" key="4">
    <source>
        <dbReference type="Proteomes" id="UP000313988"/>
    </source>
</evidence>
<sequence length="243" mass="26799">MSPDERARLAELEEQVLVGASAALLAGRALTEIRDARLYRGEFASFEQYALARFGFSRPRAYQLIDYAAAAGEFAVLNLPLPPERITRALGGVLPEDYQIVLDVTRATTGKAHPSSADVQAVADVNRAMAEGAHIEHPDTGKPVPYSSLPPKQRGPALATAVRRGSQDRRDFQGTDDVKPVDWLDDLRSLAQVELLGTVEGWQVIATDRSSGERREGPVRKTFWDAIRHARAMWEGERDRAPE</sequence>